<evidence type="ECO:0000256" key="3">
    <source>
        <dbReference type="PIRSR" id="PIRSR617939-2"/>
    </source>
</evidence>
<feature type="active site" description="Proton acceptor" evidence="2">
    <location>
        <position position="92"/>
    </location>
</feature>
<organism evidence="4 5">
    <name type="scientific">Methylophaga thiooxydans DMS010</name>
    <dbReference type="NCBI Taxonomy" id="637616"/>
    <lineage>
        <taxon>Bacteria</taxon>
        <taxon>Pseudomonadati</taxon>
        <taxon>Pseudomonadota</taxon>
        <taxon>Gammaproteobacteria</taxon>
        <taxon>Thiotrichales</taxon>
        <taxon>Piscirickettsiaceae</taxon>
        <taxon>Methylophaga</taxon>
    </lineage>
</organism>
<dbReference type="HOGENOM" id="CLU_048475_6_0_6"/>
<dbReference type="Gene3D" id="3.10.490.10">
    <property type="entry name" value="Gamma-glutamyl cyclotransferase-like"/>
    <property type="match status" value="1"/>
</dbReference>
<feature type="binding site" evidence="3">
    <location>
        <begin position="15"/>
        <end position="20"/>
    </location>
    <ligand>
        <name>substrate</name>
    </ligand>
</feature>
<evidence type="ECO:0008006" key="6">
    <source>
        <dbReference type="Google" id="ProtNLM"/>
    </source>
</evidence>
<dbReference type="RefSeq" id="WP_008289923.1">
    <property type="nucleotide sequence ID" value="NZ_GG657883.1"/>
</dbReference>
<dbReference type="PANTHER" id="PTHR12935">
    <property type="entry name" value="GAMMA-GLUTAMYLCYCLOTRANSFERASE"/>
    <property type="match status" value="1"/>
</dbReference>
<dbReference type="OrthoDB" id="5401862at2"/>
<evidence type="ECO:0000256" key="2">
    <source>
        <dbReference type="PIRSR" id="PIRSR617939-1"/>
    </source>
</evidence>
<dbReference type="AlphaFoldDB" id="C0N1R6"/>
<evidence type="ECO:0000313" key="5">
    <source>
        <dbReference type="Proteomes" id="UP000004679"/>
    </source>
</evidence>
<dbReference type="SUPFAM" id="SSF110857">
    <property type="entry name" value="Gamma-glutamyl cyclotransferase-like"/>
    <property type="match status" value="1"/>
</dbReference>
<evidence type="ECO:0000256" key="1">
    <source>
        <dbReference type="ARBA" id="ARBA00023239"/>
    </source>
</evidence>
<dbReference type="InterPro" id="IPR013024">
    <property type="entry name" value="GGCT-like"/>
</dbReference>
<name>C0N1R6_9GAMM</name>
<dbReference type="Pfam" id="PF13772">
    <property type="entry name" value="AIG2_2"/>
    <property type="match status" value="1"/>
</dbReference>
<dbReference type="PANTHER" id="PTHR12935:SF0">
    <property type="entry name" value="GAMMA-GLUTAMYLCYCLOTRANSFERASE"/>
    <property type="match status" value="1"/>
</dbReference>
<accession>C0N1R6</accession>
<evidence type="ECO:0000313" key="4">
    <source>
        <dbReference type="EMBL" id="EEF81143.1"/>
    </source>
</evidence>
<dbReference type="Proteomes" id="UP000004679">
    <property type="component" value="Unassembled WGS sequence"/>
</dbReference>
<keyword evidence="5" id="KW-1185">Reference proteome</keyword>
<feature type="binding site" evidence="3">
    <location>
        <position position="133"/>
    </location>
    <ligand>
        <name>substrate</name>
    </ligand>
</feature>
<reference evidence="4 5" key="1">
    <citation type="journal article" date="2011" name="J. Bacteriol.">
        <title>Draft genome sequence of the chemolithoheterotrophic, halophilic methylotroph Methylophaga thiooxydans DMS010.</title>
        <authorList>
            <person name="Boden R."/>
            <person name="Ferriera S."/>
            <person name="Johnson J."/>
            <person name="Kelly D.P."/>
            <person name="Murrell J.C."/>
            <person name="Schafer H."/>
        </authorList>
    </citation>
    <scope>NUCLEOTIDE SEQUENCE [LARGE SCALE GENOMIC DNA]</scope>
    <source>
        <strain evidence="4 5">DMS010</strain>
    </source>
</reference>
<dbReference type="InterPro" id="IPR017939">
    <property type="entry name" value="G-Glutamylcylcotransferase"/>
</dbReference>
<dbReference type="InterPro" id="IPR036568">
    <property type="entry name" value="GGCT-like_sf"/>
</dbReference>
<keyword evidence="1" id="KW-0456">Lyase</keyword>
<dbReference type="CDD" id="cd06661">
    <property type="entry name" value="GGCT_like"/>
    <property type="match status" value="1"/>
</dbReference>
<dbReference type="GO" id="GO:0003839">
    <property type="term" value="F:gamma-glutamylcyclotransferase activity"/>
    <property type="evidence" value="ECO:0007669"/>
    <property type="project" value="InterPro"/>
</dbReference>
<proteinExistence type="predicted"/>
<gene>
    <name evidence="4" type="ORF">MDMS009_135</name>
</gene>
<protein>
    <recommendedName>
        <fullName evidence="6">AIG2-like family</fullName>
    </recommendedName>
</protein>
<dbReference type="EMBL" id="GG657883">
    <property type="protein sequence ID" value="EEF81143.1"/>
    <property type="molecule type" value="Genomic_DNA"/>
</dbReference>
<sequence>MSNQPDTNKLQRCLYFAYGSNMAFSRLFQRVPSAQKYCRVQLYKHQLRFHKRSHVDGSAKCDAWYTGASSDWVEGIIYNIAMRDKWHLDDIEGVGHGYAIKQVCVVDKHDRVLQAYTYVATDIDTELRPFDWYKQHVLIGAKEHHLPVEYIEQINAVEAEVDSDTERAEREMAIHDLGDKALSDRDGT</sequence>